<evidence type="ECO:0000256" key="1">
    <source>
        <dbReference type="ARBA" id="ARBA00006620"/>
    </source>
</evidence>
<name>A0A1F6NFW3_9BACT</name>
<keyword evidence="2" id="KW-1277">Toxin-antitoxin system</keyword>
<evidence type="ECO:0000256" key="6">
    <source>
        <dbReference type="ARBA" id="ARBA00022884"/>
    </source>
</evidence>
<dbReference type="InterPro" id="IPR038570">
    <property type="entry name" value="HicA_sf"/>
</dbReference>
<reference evidence="8 9" key="1">
    <citation type="journal article" date="2016" name="Nat. Commun.">
        <title>Thousands of microbial genomes shed light on interconnected biogeochemical processes in an aquifer system.</title>
        <authorList>
            <person name="Anantharaman K."/>
            <person name="Brown C.T."/>
            <person name="Hug L.A."/>
            <person name="Sharon I."/>
            <person name="Castelle C.J."/>
            <person name="Probst A.J."/>
            <person name="Thomas B.C."/>
            <person name="Singh A."/>
            <person name="Wilkins M.J."/>
            <person name="Karaoz U."/>
            <person name="Brodie E.L."/>
            <person name="Williams K.H."/>
            <person name="Hubbard S.S."/>
            <person name="Banfield J.F."/>
        </authorList>
    </citation>
    <scope>NUCLEOTIDE SEQUENCE [LARGE SCALE GENOMIC DNA]</scope>
</reference>
<dbReference type="GO" id="GO:0003729">
    <property type="term" value="F:mRNA binding"/>
    <property type="evidence" value="ECO:0007669"/>
    <property type="project" value="InterPro"/>
</dbReference>
<keyword evidence="3" id="KW-0540">Nuclease</keyword>
<evidence type="ECO:0000256" key="5">
    <source>
        <dbReference type="ARBA" id="ARBA00022801"/>
    </source>
</evidence>
<organism evidence="8 9">
    <name type="scientific">Candidatus Magasanikbacteria bacterium RIFOXYB1_FULL_40_15</name>
    <dbReference type="NCBI Taxonomy" id="1798697"/>
    <lineage>
        <taxon>Bacteria</taxon>
        <taxon>Candidatus Magasanikiibacteriota</taxon>
    </lineage>
</organism>
<dbReference type="STRING" id="1798697.A2373_03870"/>
<comment type="similarity">
    <text evidence="1">Belongs to the HicA mRNA interferase family.</text>
</comment>
<accession>A0A1F6NFW3</accession>
<evidence type="ECO:0000256" key="3">
    <source>
        <dbReference type="ARBA" id="ARBA00022722"/>
    </source>
</evidence>
<dbReference type="InterPro" id="IPR012933">
    <property type="entry name" value="HicA_mRNA_interferase"/>
</dbReference>
<keyword evidence="7" id="KW-0346">Stress response</keyword>
<evidence type="ECO:0000256" key="2">
    <source>
        <dbReference type="ARBA" id="ARBA00022649"/>
    </source>
</evidence>
<dbReference type="Pfam" id="PF07927">
    <property type="entry name" value="HicA_toxin"/>
    <property type="match status" value="1"/>
</dbReference>
<evidence type="ECO:0000313" key="9">
    <source>
        <dbReference type="Proteomes" id="UP000176300"/>
    </source>
</evidence>
<evidence type="ECO:0000313" key="8">
    <source>
        <dbReference type="EMBL" id="OGH82752.1"/>
    </source>
</evidence>
<evidence type="ECO:0000256" key="4">
    <source>
        <dbReference type="ARBA" id="ARBA00022759"/>
    </source>
</evidence>
<proteinExistence type="inferred from homology"/>
<dbReference type="SUPFAM" id="SSF54786">
    <property type="entry name" value="YcfA/nrd intein domain"/>
    <property type="match status" value="1"/>
</dbReference>
<dbReference type="Proteomes" id="UP000176300">
    <property type="component" value="Unassembled WGS sequence"/>
</dbReference>
<dbReference type="EMBL" id="MFQS01000030">
    <property type="protein sequence ID" value="OGH82752.1"/>
    <property type="molecule type" value="Genomic_DNA"/>
</dbReference>
<keyword evidence="4" id="KW-0255">Endonuclease</keyword>
<dbReference type="GO" id="GO:0004519">
    <property type="term" value="F:endonuclease activity"/>
    <property type="evidence" value="ECO:0007669"/>
    <property type="project" value="UniProtKB-KW"/>
</dbReference>
<dbReference type="GO" id="GO:0016787">
    <property type="term" value="F:hydrolase activity"/>
    <property type="evidence" value="ECO:0007669"/>
    <property type="project" value="UniProtKB-KW"/>
</dbReference>
<keyword evidence="6" id="KW-0694">RNA-binding</keyword>
<dbReference type="AlphaFoldDB" id="A0A1F6NFW3"/>
<comment type="caution">
    <text evidence="8">The sequence shown here is derived from an EMBL/GenBank/DDBJ whole genome shotgun (WGS) entry which is preliminary data.</text>
</comment>
<protein>
    <recommendedName>
        <fullName evidence="10">Addiction module toxin, HicA family</fullName>
    </recommendedName>
</protein>
<evidence type="ECO:0008006" key="10">
    <source>
        <dbReference type="Google" id="ProtNLM"/>
    </source>
</evidence>
<gene>
    <name evidence="8" type="ORF">A2373_03870</name>
</gene>
<evidence type="ECO:0000256" key="7">
    <source>
        <dbReference type="ARBA" id="ARBA00023016"/>
    </source>
</evidence>
<sequence length="72" mass="8311">MSKPYPLRLIIKVLKNKGFFFVSQTGSHAKYRKKGNPVLTVIIPIHGNEVRPGTFRSILRQANLKEEDFEKK</sequence>
<dbReference type="Gene3D" id="3.30.920.30">
    <property type="entry name" value="Hypothetical protein"/>
    <property type="match status" value="1"/>
</dbReference>
<keyword evidence="5" id="KW-0378">Hydrolase</keyword>